<dbReference type="eggNOG" id="ENOG5030QRC">
    <property type="taxonomic scope" value="Bacteria"/>
</dbReference>
<reference evidence="2" key="1">
    <citation type="submission" date="2011-04" db="EMBL/GenBank/DDBJ databases">
        <title>Complete sequence of Cellvibrio gilvus ATCC 13127.</title>
        <authorList>
            <person name="Lucas S."/>
            <person name="Han J."/>
            <person name="Lapidus A."/>
            <person name="Cheng J.-F."/>
            <person name="Goodwin L."/>
            <person name="Pitluck S."/>
            <person name="Peters L."/>
            <person name="Munk A."/>
            <person name="Detter J.C."/>
            <person name="Han C."/>
            <person name="Tapia R."/>
            <person name="Land M."/>
            <person name="Hauser L."/>
            <person name="Kyrpides N."/>
            <person name="Ivanova N."/>
            <person name="Ovchinnikova G."/>
            <person name="Pagani I."/>
            <person name="Mead D."/>
            <person name="Brumm P."/>
            <person name="Woyke T."/>
        </authorList>
    </citation>
    <scope>NUCLEOTIDE SEQUENCE [LARGE SCALE GENOMIC DNA]</scope>
    <source>
        <strain evidence="2">ATCC 13127 / NRRL B-14078</strain>
    </source>
</reference>
<dbReference type="STRING" id="593907.Celgi_1325"/>
<sequence length="286" mass="30890">MTALTLSRGDLRALLLATAPHAGRETDDTPLLGRVRFVPTGSHLHAWCTDFATSVTARAVVTEHLDAELACFDLPLGAVRAALAVFKPPAGDARMHWCDEQLRLEVTREHVVMTEVGQLVNGRSLQVNRIVPANQADRYPDVPRMLLDALTAAPSHGPAYRARAEHVARFVSVAAWHGAHVRLHGVESPAVVLVRIGEHVLGMVPASVLTANGLADERVQLRDWSQGLAPLRRPEEVDVPAVVVDGLRAQAASLLRDGAGFVDLQVVLGRDTDRDATRDDDGTVDL</sequence>
<dbReference type="Proteomes" id="UP000000485">
    <property type="component" value="Chromosome"/>
</dbReference>
<keyword evidence="2" id="KW-1185">Reference proteome</keyword>
<name>F8A2Y9_CELGA</name>
<evidence type="ECO:0000313" key="1">
    <source>
        <dbReference type="EMBL" id="AEI11844.1"/>
    </source>
</evidence>
<evidence type="ECO:0000313" key="2">
    <source>
        <dbReference type="Proteomes" id="UP000000485"/>
    </source>
</evidence>
<dbReference type="RefSeq" id="WP_013883363.1">
    <property type="nucleotide sequence ID" value="NC_015671.1"/>
</dbReference>
<dbReference type="HOGENOM" id="CLU_972156_0_0_11"/>
<dbReference type="OrthoDB" id="4548993at2"/>
<gene>
    <name evidence="1" type="ordered locus">Celgi_1325</name>
</gene>
<dbReference type="EMBL" id="CP002665">
    <property type="protein sequence ID" value="AEI11844.1"/>
    <property type="molecule type" value="Genomic_DNA"/>
</dbReference>
<accession>F8A2Y9</accession>
<protein>
    <submittedName>
        <fullName evidence="1">Uncharacterized protein</fullName>
    </submittedName>
</protein>
<proteinExistence type="predicted"/>
<organism evidence="1 2">
    <name type="scientific">Cellulomonas gilvus (strain ATCC 13127 / NRRL B-14078)</name>
    <name type="common">Cellvibrio gilvus</name>
    <dbReference type="NCBI Taxonomy" id="593907"/>
    <lineage>
        <taxon>Bacteria</taxon>
        <taxon>Bacillati</taxon>
        <taxon>Actinomycetota</taxon>
        <taxon>Actinomycetes</taxon>
        <taxon>Micrococcales</taxon>
        <taxon>Cellulomonadaceae</taxon>
        <taxon>Cellulomonas</taxon>
    </lineage>
</organism>
<dbReference type="AlphaFoldDB" id="F8A2Y9"/>
<dbReference type="KEGG" id="cga:Celgi_1325"/>